<dbReference type="InterPro" id="IPR009011">
    <property type="entry name" value="Man6P_isomerase_rcpt-bd_dom_sf"/>
</dbReference>
<dbReference type="GO" id="GO:0005788">
    <property type="term" value="C:endoplasmic reticulum lumen"/>
    <property type="evidence" value="ECO:0007669"/>
    <property type="project" value="UniProtKB-UniRule"/>
</dbReference>
<dbReference type="InterPro" id="IPR045149">
    <property type="entry name" value="OS-9-like"/>
</dbReference>
<evidence type="ECO:0000256" key="4">
    <source>
        <dbReference type="ARBA" id="ARBA00022734"/>
    </source>
</evidence>
<dbReference type="AlphaFoldDB" id="A0A9W7SNG9"/>
<evidence type="ECO:0000313" key="12">
    <source>
        <dbReference type="Proteomes" id="UP001138500"/>
    </source>
</evidence>
<feature type="compositionally biased region" description="Acidic residues" evidence="8">
    <location>
        <begin position="524"/>
        <end position="537"/>
    </location>
</feature>
<dbReference type="PANTHER" id="PTHR15414:SF0">
    <property type="entry name" value="ENDOPLASMIC RETICULUM LECTIN 1"/>
    <property type="match status" value="1"/>
</dbReference>
<accession>A0A9W7SNG9</accession>
<feature type="domain" description="MRH" evidence="10">
    <location>
        <begin position="147"/>
        <end position="311"/>
    </location>
</feature>
<evidence type="ECO:0000256" key="2">
    <source>
        <dbReference type="ARBA" id="ARBA00009918"/>
    </source>
</evidence>
<feature type="compositionally biased region" description="Basic and acidic residues" evidence="8">
    <location>
        <begin position="200"/>
        <end position="219"/>
    </location>
</feature>
<keyword evidence="7" id="KW-0472">Membrane</keyword>
<dbReference type="PANTHER" id="PTHR15414">
    <property type="entry name" value="OS-9-RELATED"/>
    <property type="match status" value="1"/>
</dbReference>
<feature type="signal peptide" evidence="9">
    <location>
        <begin position="1"/>
        <end position="20"/>
    </location>
</feature>
<keyword evidence="5 7" id="KW-0256">Endoplasmic reticulum</keyword>
<reference evidence="11 12" key="1">
    <citation type="journal article" date="2018" name="IMA Fungus">
        <title>IMA Genome-F 10: Nine draft genome sequences of Claviceps purpurea s.lat., including C. arundinis, C. humidiphila, and C. cf. spartinae, pseudomolecules for the pitch canker pathogen Fusarium circinatum, draft genome of Davidsoniella eucalypti, Grosmannia galeiformis, Quambalaria eucalypti, and Teratosphaeria destructans.</title>
        <authorList>
            <person name="Wingfield B.D."/>
            <person name="Liu M."/>
            <person name="Nguyen H.D."/>
            <person name="Lane F.A."/>
            <person name="Morgan S.W."/>
            <person name="De Vos L."/>
            <person name="Wilken P.M."/>
            <person name="Duong T.A."/>
            <person name="Aylward J."/>
            <person name="Coetzee M.P."/>
            <person name="Dadej K."/>
            <person name="De Beer Z.W."/>
            <person name="Findlay W."/>
            <person name="Havenga M."/>
            <person name="Kolarik M."/>
            <person name="Menzies J.G."/>
            <person name="Naidoo K."/>
            <person name="Pochopski O."/>
            <person name="Shoukouhi P."/>
            <person name="Santana Q.C."/>
            <person name="Seifert K.A."/>
            <person name="Soal N."/>
            <person name="Steenkamp E.T."/>
            <person name="Tatham C.T."/>
            <person name="van der Nest M.A."/>
            <person name="Wingfield M.J."/>
        </authorList>
    </citation>
    <scope>NUCLEOTIDE SEQUENCE [LARGE SCALE GENOMIC DNA]</scope>
    <source>
        <strain evidence="11">CMW44962</strain>
    </source>
</reference>
<evidence type="ECO:0000256" key="1">
    <source>
        <dbReference type="ARBA" id="ARBA00004367"/>
    </source>
</evidence>
<comment type="subcellular location">
    <subcellularLocation>
        <location evidence="1 7">Endoplasmic reticulum membrane</location>
        <topology evidence="1 7">Peripheral membrane protein</topology>
        <orientation evidence="1 7">Lumenal side</orientation>
    </subcellularLocation>
</comment>
<dbReference type="SUPFAM" id="SSF50911">
    <property type="entry name" value="Mannose 6-phosphate receptor domain"/>
    <property type="match status" value="1"/>
</dbReference>
<dbReference type="OrthoDB" id="448954at2759"/>
<dbReference type="PROSITE" id="PS51914">
    <property type="entry name" value="MRH"/>
    <property type="match status" value="1"/>
</dbReference>
<comment type="function">
    <text evidence="7">Lectin involved in the quality control of the secretory pathway. As a member of the endoplasmic reticulum-associated degradation lumenal (ERAD-L) surveillance system, targets misfolded endoplasmic reticulum lumenal glycoproteins for degradation.</text>
</comment>
<name>A0A9W7SNG9_9PEZI</name>
<dbReference type="EMBL" id="RIBY02002089">
    <property type="protein sequence ID" value="KAH9825659.1"/>
    <property type="molecule type" value="Genomic_DNA"/>
</dbReference>
<organism evidence="11 12">
    <name type="scientific">Teratosphaeria destructans</name>
    <dbReference type="NCBI Taxonomy" id="418781"/>
    <lineage>
        <taxon>Eukaryota</taxon>
        <taxon>Fungi</taxon>
        <taxon>Dikarya</taxon>
        <taxon>Ascomycota</taxon>
        <taxon>Pezizomycotina</taxon>
        <taxon>Dothideomycetes</taxon>
        <taxon>Dothideomycetidae</taxon>
        <taxon>Mycosphaerellales</taxon>
        <taxon>Teratosphaeriaceae</taxon>
        <taxon>Teratosphaeria</taxon>
    </lineage>
</organism>
<dbReference type="GO" id="GO:0030246">
    <property type="term" value="F:carbohydrate binding"/>
    <property type="evidence" value="ECO:0007669"/>
    <property type="project" value="UniProtKB-UniRule"/>
</dbReference>
<protein>
    <recommendedName>
        <fullName evidence="7">Endoplasmic reticulum lectin</fullName>
    </recommendedName>
    <alternativeName>
        <fullName evidence="7">Protein OS-9 homolog</fullName>
    </alternativeName>
</protein>
<feature type="compositionally biased region" description="Basic and acidic residues" evidence="8">
    <location>
        <begin position="69"/>
        <end position="80"/>
    </location>
</feature>
<feature type="chain" id="PRO_5040752830" description="Endoplasmic reticulum lectin" evidence="9">
    <location>
        <begin position="21"/>
        <end position="546"/>
    </location>
</feature>
<evidence type="ECO:0000256" key="5">
    <source>
        <dbReference type="ARBA" id="ARBA00022824"/>
    </source>
</evidence>
<feature type="region of interest" description="Disordered" evidence="8">
    <location>
        <begin position="200"/>
        <end position="235"/>
    </location>
</feature>
<feature type="region of interest" description="Disordered" evidence="8">
    <location>
        <begin position="468"/>
        <end position="546"/>
    </location>
</feature>
<dbReference type="InterPro" id="IPR012913">
    <property type="entry name" value="OS9-like_dom"/>
</dbReference>
<evidence type="ECO:0000313" key="11">
    <source>
        <dbReference type="EMBL" id="KAH9825659.1"/>
    </source>
</evidence>
<sequence length="546" mass="60897">MKHFFALPALLRASLLFASASPNTFSVQDDLLAFPQYEVKFVDDFLTDVEAQRKLRRSDSDASGVEQFQRQDRHAADSSKAETQYEHEHLIFDGQRYVCSIPIVYKPEDSAGNNNNNNNDTLSKLEEEKELARATDRGWELLSGMQGNCIYFISGWWSYRFCYGQGVKQFHQLAPQRGMPVYPPIEDPSVDGYELGNYEAERERQQAESDDVPDAKDGDDAWEEESALDVSEGAKTKHKRTGYGELVHRGESRYLVQRLEGGTTCDLTGKPRRVEVQFHCNPTSHDKISLIKETSTCSYLMVVQTPRLCNDVAFLPPQKDQPNAINCSPVLADDEIDDYEQTLKALRSAERSEKVWEASEAAEAILTGATIEDELPLFQVVGDIIVGGHAIVPEDLTIEKGAIVGGGKETYMGTIASSAPGSKVLNAEELKKLGFGDPKAVESLKKELEKAAGDQSWKLDVIDTPRGREYRGIIGDGDKDDDEKGAKKTKDKKQAKAKEGKKETQQQKSDDGQLETGKAPAEKEDPDGDEEEEEKGSEEEYYKEEL</sequence>
<keyword evidence="3 9" id="KW-0732">Signal</keyword>
<comment type="similarity">
    <text evidence="2 7">Belongs to the OS-9 family.</text>
</comment>
<evidence type="ECO:0000259" key="10">
    <source>
        <dbReference type="PROSITE" id="PS51914"/>
    </source>
</evidence>
<evidence type="ECO:0000256" key="9">
    <source>
        <dbReference type="SAM" id="SignalP"/>
    </source>
</evidence>
<evidence type="ECO:0000256" key="6">
    <source>
        <dbReference type="ARBA" id="ARBA00023157"/>
    </source>
</evidence>
<keyword evidence="6" id="KW-1015">Disulfide bond</keyword>
<evidence type="ECO:0000256" key="8">
    <source>
        <dbReference type="SAM" id="MobiDB-lite"/>
    </source>
</evidence>
<dbReference type="Proteomes" id="UP001138500">
    <property type="component" value="Unassembled WGS sequence"/>
</dbReference>
<dbReference type="Gene3D" id="2.70.130.10">
    <property type="entry name" value="Mannose-6-phosphate receptor binding domain"/>
    <property type="match status" value="1"/>
</dbReference>
<dbReference type="GO" id="GO:0005789">
    <property type="term" value="C:endoplasmic reticulum membrane"/>
    <property type="evidence" value="ECO:0007669"/>
    <property type="project" value="UniProtKB-SubCell"/>
</dbReference>
<keyword evidence="12" id="KW-1185">Reference proteome</keyword>
<gene>
    <name evidence="11" type="ORF">Tdes44962_MAKER00589</name>
</gene>
<dbReference type="InterPro" id="IPR044865">
    <property type="entry name" value="MRH_dom"/>
</dbReference>
<evidence type="ECO:0000256" key="7">
    <source>
        <dbReference type="RuleBase" id="RU369099"/>
    </source>
</evidence>
<proteinExistence type="inferred from homology"/>
<comment type="caution">
    <text evidence="11">The sequence shown here is derived from an EMBL/GenBank/DDBJ whole genome shotgun (WGS) entry which is preliminary data.</text>
</comment>
<feature type="region of interest" description="Disordered" evidence="8">
    <location>
        <begin position="56"/>
        <end position="80"/>
    </location>
</feature>
<keyword evidence="4 7" id="KW-0430">Lectin</keyword>
<dbReference type="Pfam" id="PF07915">
    <property type="entry name" value="PRKCSH"/>
    <property type="match status" value="1"/>
</dbReference>
<evidence type="ECO:0000256" key="3">
    <source>
        <dbReference type="ARBA" id="ARBA00022729"/>
    </source>
</evidence>
<reference evidence="11 12" key="2">
    <citation type="journal article" date="2021" name="Curr. Genet.">
        <title>Genetic response to nitrogen starvation in the aggressive Eucalyptus foliar pathogen Teratosphaeria destructans.</title>
        <authorList>
            <person name="Havenga M."/>
            <person name="Wingfield B.D."/>
            <person name="Wingfield M.J."/>
            <person name="Dreyer L.L."/>
            <person name="Roets F."/>
            <person name="Aylward J."/>
        </authorList>
    </citation>
    <scope>NUCLEOTIDE SEQUENCE [LARGE SCALE GENOMIC DNA]</scope>
    <source>
        <strain evidence="11">CMW44962</strain>
    </source>
</reference>
<feature type="compositionally biased region" description="Basic and acidic residues" evidence="8">
    <location>
        <begin position="482"/>
        <end position="511"/>
    </location>
</feature>
<dbReference type="GO" id="GO:0030970">
    <property type="term" value="P:retrograde protein transport, ER to cytosol"/>
    <property type="evidence" value="ECO:0007669"/>
    <property type="project" value="TreeGrafter"/>
</dbReference>
<dbReference type="GO" id="GO:0030968">
    <property type="term" value="P:endoplasmic reticulum unfolded protein response"/>
    <property type="evidence" value="ECO:0007669"/>
    <property type="project" value="UniProtKB-UniRule"/>
</dbReference>